<feature type="transmembrane region" description="Helical" evidence="1">
    <location>
        <begin position="30"/>
        <end position="50"/>
    </location>
</feature>
<keyword evidence="1" id="KW-1133">Transmembrane helix</keyword>
<evidence type="ECO:0000313" key="2">
    <source>
        <dbReference type="EMBL" id="TEB28933.1"/>
    </source>
</evidence>
<feature type="transmembrane region" description="Helical" evidence="1">
    <location>
        <begin position="118"/>
        <end position="139"/>
    </location>
</feature>
<reference evidence="2 3" key="1">
    <citation type="journal article" date="2019" name="Nat. Ecol. Evol.">
        <title>Megaphylogeny resolves global patterns of mushroom evolution.</title>
        <authorList>
            <person name="Varga T."/>
            <person name="Krizsan K."/>
            <person name="Foldi C."/>
            <person name="Dima B."/>
            <person name="Sanchez-Garcia M."/>
            <person name="Sanchez-Ramirez S."/>
            <person name="Szollosi G.J."/>
            <person name="Szarkandi J.G."/>
            <person name="Papp V."/>
            <person name="Albert L."/>
            <person name="Andreopoulos W."/>
            <person name="Angelini C."/>
            <person name="Antonin V."/>
            <person name="Barry K.W."/>
            <person name="Bougher N.L."/>
            <person name="Buchanan P."/>
            <person name="Buyck B."/>
            <person name="Bense V."/>
            <person name="Catcheside P."/>
            <person name="Chovatia M."/>
            <person name="Cooper J."/>
            <person name="Damon W."/>
            <person name="Desjardin D."/>
            <person name="Finy P."/>
            <person name="Geml J."/>
            <person name="Haridas S."/>
            <person name="Hughes K."/>
            <person name="Justo A."/>
            <person name="Karasinski D."/>
            <person name="Kautmanova I."/>
            <person name="Kiss B."/>
            <person name="Kocsube S."/>
            <person name="Kotiranta H."/>
            <person name="LaButti K.M."/>
            <person name="Lechner B.E."/>
            <person name="Liimatainen K."/>
            <person name="Lipzen A."/>
            <person name="Lukacs Z."/>
            <person name="Mihaltcheva S."/>
            <person name="Morgado L.N."/>
            <person name="Niskanen T."/>
            <person name="Noordeloos M.E."/>
            <person name="Ohm R.A."/>
            <person name="Ortiz-Santana B."/>
            <person name="Ovrebo C."/>
            <person name="Racz N."/>
            <person name="Riley R."/>
            <person name="Savchenko A."/>
            <person name="Shiryaev A."/>
            <person name="Soop K."/>
            <person name="Spirin V."/>
            <person name="Szebenyi C."/>
            <person name="Tomsovsky M."/>
            <person name="Tulloss R.E."/>
            <person name="Uehling J."/>
            <person name="Grigoriev I.V."/>
            <person name="Vagvolgyi C."/>
            <person name="Papp T."/>
            <person name="Martin F.M."/>
            <person name="Miettinen O."/>
            <person name="Hibbett D.S."/>
            <person name="Nagy L.G."/>
        </authorList>
    </citation>
    <scope>NUCLEOTIDE SEQUENCE [LARGE SCALE GENOMIC DNA]</scope>
    <source>
        <strain evidence="2 3">FP101781</strain>
    </source>
</reference>
<feature type="transmembrane region" description="Helical" evidence="1">
    <location>
        <begin position="85"/>
        <end position="106"/>
    </location>
</feature>
<keyword evidence="1" id="KW-0472">Membrane</keyword>
<accession>A0A4Y7T419</accession>
<feature type="transmembrane region" description="Helical" evidence="1">
    <location>
        <begin position="151"/>
        <end position="173"/>
    </location>
</feature>
<keyword evidence="3" id="KW-1185">Reference proteome</keyword>
<proteinExistence type="predicted"/>
<keyword evidence="1" id="KW-0812">Transmembrane</keyword>
<dbReference type="AlphaFoldDB" id="A0A4Y7T419"/>
<name>A0A4Y7T419_COPMI</name>
<organism evidence="2 3">
    <name type="scientific">Coprinellus micaceus</name>
    <name type="common">Glistening ink-cap mushroom</name>
    <name type="synonym">Coprinus micaceus</name>
    <dbReference type="NCBI Taxonomy" id="71717"/>
    <lineage>
        <taxon>Eukaryota</taxon>
        <taxon>Fungi</taxon>
        <taxon>Dikarya</taxon>
        <taxon>Basidiomycota</taxon>
        <taxon>Agaricomycotina</taxon>
        <taxon>Agaricomycetes</taxon>
        <taxon>Agaricomycetidae</taxon>
        <taxon>Agaricales</taxon>
        <taxon>Agaricineae</taxon>
        <taxon>Psathyrellaceae</taxon>
        <taxon>Coprinellus</taxon>
    </lineage>
</organism>
<dbReference type="STRING" id="71717.A0A4Y7T419"/>
<dbReference type="Proteomes" id="UP000298030">
    <property type="component" value="Unassembled WGS sequence"/>
</dbReference>
<comment type="caution">
    <text evidence="2">The sequence shown here is derived from an EMBL/GenBank/DDBJ whole genome shotgun (WGS) entry which is preliminary data.</text>
</comment>
<dbReference type="OrthoDB" id="3254104at2759"/>
<evidence type="ECO:0000313" key="3">
    <source>
        <dbReference type="Proteomes" id="UP000298030"/>
    </source>
</evidence>
<protein>
    <submittedName>
        <fullName evidence="2">Uncharacterized protein</fullName>
    </submittedName>
</protein>
<dbReference type="EMBL" id="QPFP01000029">
    <property type="protein sequence ID" value="TEB28933.1"/>
    <property type="molecule type" value="Genomic_DNA"/>
</dbReference>
<gene>
    <name evidence="2" type="ORF">FA13DRAFT_1632487</name>
</gene>
<sequence>MYSVSSAVTSVADVQTAYVNMLMALDHIHWLYDVFAYAFCWLLLAGFIVMPQTLTKTLPDIIDKVDISDEELKNALKLVVTHVGLFYVAGGVSGFGLLGMLILWWQWRGNYIWILQKLFIPGCFNALAGVISTVVSIILLNKNKWDTLSIVTMSVVGGVTLGCGLIAIIYYWLISRLQKKHIALIGKHSAGRAGKGRYKGFGL</sequence>
<evidence type="ECO:0000256" key="1">
    <source>
        <dbReference type="SAM" id="Phobius"/>
    </source>
</evidence>